<feature type="domain" description="G-protein coupled receptors family 1 profile" evidence="11">
    <location>
        <begin position="8"/>
        <end position="264"/>
    </location>
</feature>
<dbReference type="PRINTS" id="PR00237">
    <property type="entry name" value="GPCRRHODOPSN"/>
</dbReference>
<evidence type="ECO:0000256" key="8">
    <source>
        <dbReference type="ARBA" id="ARBA00023224"/>
    </source>
</evidence>
<dbReference type="SUPFAM" id="SSF81321">
    <property type="entry name" value="Family A G protein-coupled receptor-like"/>
    <property type="match status" value="1"/>
</dbReference>
<dbReference type="Pfam" id="PF00001">
    <property type="entry name" value="7tm_1"/>
    <property type="match status" value="1"/>
</dbReference>
<keyword evidence="13" id="KW-1185">Reference proteome</keyword>
<evidence type="ECO:0000259" key="11">
    <source>
        <dbReference type="PROSITE" id="PS50262"/>
    </source>
</evidence>
<dbReference type="CDD" id="cd00637">
    <property type="entry name" value="7tm_classA_rhodopsin-like"/>
    <property type="match status" value="1"/>
</dbReference>
<evidence type="ECO:0000256" key="5">
    <source>
        <dbReference type="ARBA" id="ARBA00023040"/>
    </source>
</evidence>
<keyword evidence="4 10" id="KW-1133">Transmembrane helix</keyword>
<name>A0AAD9MVK5_9ANNE</name>
<dbReference type="GO" id="GO:0004930">
    <property type="term" value="F:G protein-coupled receptor activity"/>
    <property type="evidence" value="ECO:0007669"/>
    <property type="project" value="UniProtKB-KW"/>
</dbReference>
<dbReference type="InterPro" id="IPR000276">
    <property type="entry name" value="GPCR_Rhodpsn"/>
</dbReference>
<comment type="caution">
    <text evidence="12">The sequence shown here is derived from an EMBL/GenBank/DDBJ whole genome shotgun (WGS) entry which is preliminary data.</text>
</comment>
<feature type="transmembrane region" description="Helical" evidence="10">
    <location>
        <begin position="29"/>
        <end position="50"/>
    </location>
</feature>
<dbReference type="PROSITE" id="PS50262">
    <property type="entry name" value="G_PROTEIN_RECEP_F1_2"/>
    <property type="match status" value="1"/>
</dbReference>
<evidence type="ECO:0000256" key="7">
    <source>
        <dbReference type="ARBA" id="ARBA00023170"/>
    </source>
</evidence>
<feature type="transmembrane region" description="Helical" evidence="10">
    <location>
        <begin position="6"/>
        <end position="22"/>
    </location>
</feature>
<organism evidence="12 13">
    <name type="scientific">Paralvinella palmiformis</name>
    <dbReference type="NCBI Taxonomy" id="53620"/>
    <lineage>
        <taxon>Eukaryota</taxon>
        <taxon>Metazoa</taxon>
        <taxon>Spiralia</taxon>
        <taxon>Lophotrochozoa</taxon>
        <taxon>Annelida</taxon>
        <taxon>Polychaeta</taxon>
        <taxon>Sedentaria</taxon>
        <taxon>Canalipalpata</taxon>
        <taxon>Terebellida</taxon>
        <taxon>Terebelliformia</taxon>
        <taxon>Alvinellidae</taxon>
        <taxon>Paralvinella</taxon>
    </lineage>
</organism>
<evidence type="ECO:0000256" key="2">
    <source>
        <dbReference type="ARBA" id="ARBA00022475"/>
    </source>
</evidence>
<evidence type="ECO:0000256" key="1">
    <source>
        <dbReference type="ARBA" id="ARBA00004651"/>
    </source>
</evidence>
<dbReference type="Proteomes" id="UP001208570">
    <property type="component" value="Unassembled WGS sequence"/>
</dbReference>
<dbReference type="EMBL" id="JAODUP010000681">
    <property type="protein sequence ID" value="KAK2145451.1"/>
    <property type="molecule type" value="Genomic_DNA"/>
</dbReference>
<keyword evidence="5 9" id="KW-0297">G-protein coupled receptor</keyword>
<dbReference type="InterPro" id="IPR017452">
    <property type="entry name" value="GPCR_Rhodpsn_7TM"/>
</dbReference>
<dbReference type="PROSITE" id="PS00237">
    <property type="entry name" value="G_PROTEIN_RECEP_F1_1"/>
    <property type="match status" value="1"/>
</dbReference>
<dbReference type="AlphaFoldDB" id="A0AAD9MVK5"/>
<dbReference type="GO" id="GO:0005886">
    <property type="term" value="C:plasma membrane"/>
    <property type="evidence" value="ECO:0007669"/>
    <property type="project" value="UniProtKB-SubCell"/>
</dbReference>
<evidence type="ECO:0000313" key="12">
    <source>
        <dbReference type="EMBL" id="KAK2145451.1"/>
    </source>
</evidence>
<feature type="transmembrane region" description="Helical" evidence="10">
    <location>
        <begin position="155"/>
        <end position="180"/>
    </location>
</feature>
<keyword evidence="8 9" id="KW-0807">Transducer</keyword>
<evidence type="ECO:0000256" key="3">
    <source>
        <dbReference type="ARBA" id="ARBA00022692"/>
    </source>
</evidence>
<feature type="transmembrane region" description="Helical" evidence="10">
    <location>
        <begin position="70"/>
        <end position="91"/>
    </location>
</feature>
<keyword evidence="2" id="KW-1003">Cell membrane</keyword>
<keyword evidence="7 9" id="KW-0675">Receptor</keyword>
<comment type="subcellular location">
    <subcellularLocation>
        <location evidence="1">Cell membrane</location>
        <topology evidence="1">Multi-pass membrane protein</topology>
    </subcellularLocation>
</comment>
<evidence type="ECO:0000313" key="13">
    <source>
        <dbReference type="Proteomes" id="UP001208570"/>
    </source>
</evidence>
<accession>A0AAD9MVK5</accession>
<protein>
    <recommendedName>
        <fullName evidence="11">G-protein coupled receptors family 1 profile domain-containing protein</fullName>
    </recommendedName>
</protein>
<gene>
    <name evidence="12" type="ORF">LSH36_681g03011</name>
</gene>
<evidence type="ECO:0000256" key="10">
    <source>
        <dbReference type="SAM" id="Phobius"/>
    </source>
</evidence>
<evidence type="ECO:0000256" key="6">
    <source>
        <dbReference type="ARBA" id="ARBA00023136"/>
    </source>
</evidence>
<dbReference type="PANTHER" id="PTHR22752">
    <property type="entry name" value="G PROTEIN-COUPLED RECEPTOR"/>
    <property type="match status" value="1"/>
</dbReference>
<reference evidence="12" key="1">
    <citation type="journal article" date="2023" name="Mol. Biol. Evol.">
        <title>Third-Generation Sequencing Reveals the Adaptive Role of the Epigenome in Three Deep-Sea Polychaetes.</title>
        <authorList>
            <person name="Perez M."/>
            <person name="Aroh O."/>
            <person name="Sun Y."/>
            <person name="Lan Y."/>
            <person name="Juniper S.K."/>
            <person name="Young C.R."/>
            <person name="Angers B."/>
            <person name="Qian P.Y."/>
        </authorList>
    </citation>
    <scope>NUCLEOTIDE SEQUENCE</scope>
    <source>
        <strain evidence="12">P08H-3</strain>
    </source>
</reference>
<keyword evidence="3 9" id="KW-0812">Transmembrane</keyword>
<feature type="transmembrane region" description="Helical" evidence="10">
    <location>
        <begin position="112"/>
        <end position="135"/>
    </location>
</feature>
<keyword evidence="6 10" id="KW-0472">Membrane</keyword>
<evidence type="ECO:0000256" key="4">
    <source>
        <dbReference type="ARBA" id="ARBA00022989"/>
    </source>
</evidence>
<sequence>MILLAVVGNVVMILAVLKTPYLRTVTNLFTINLAVSDLGIALLVMPMFVASMALGRDAVASPIPVPLCEATAFVTILLLLVSIATLSGISLDRYFSICHPLRYPREVTPRRVYGTIVYVWIQSVLLSASPLAGWGRYKFRPQTIPICNPEWTGDVGFSAFLAIVGLIIPFSAMLFSYIRIIQEARKQSKRIENIQLRLVTPAEFCADASLLRASESGSPDSSRRPSLLEWIKGRSTVNKQVKSYTTTFSRNLKTLKTVFIVVGG</sequence>
<proteinExistence type="inferred from homology"/>
<comment type="similarity">
    <text evidence="9">Belongs to the G-protein coupled receptor 1 family.</text>
</comment>
<dbReference type="Gene3D" id="1.20.1070.10">
    <property type="entry name" value="Rhodopsin 7-helix transmembrane proteins"/>
    <property type="match status" value="1"/>
</dbReference>
<evidence type="ECO:0000256" key="9">
    <source>
        <dbReference type="RuleBase" id="RU000688"/>
    </source>
</evidence>